<feature type="transmembrane region" description="Helical" evidence="6">
    <location>
        <begin position="68"/>
        <end position="85"/>
    </location>
</feature>
<evidence type="ECO:0000313" key="7">
    <source>
        <dbReference type="EMBL" id="QTR45030.1"/>
    </source>
</evidence>
<keyword evidence="5 6" id="KW-0472">Membrane</keyword>
<evidence type="ECO:0000313" key="8">
    <source>
        <dbReference type="Proteomes" id="UP000672039"/>
    </source>
</evidence>
<organism evidence="7 8">
    <name type="scientific">Thiothrix litoralis</name>
    <dbReference type="NCBI Taxonomy" id="2891210"/>
    <lineage>
        <taxon>Bacteria</taxon>
        <taxon>Pseudomonadati</taxon>
        <taxon>Pseudomonadota</taxon>
        <taxon>Gammaproteobacteria</taxon>
        <taxon>Thiotrichales</taxon>
        <taxon>Thiotrichaceae</taxon>
        <taxon>Thiothrix</taxon>
    </lineage>
</organism>
<accession>A0ABX7WVS0</accession>
<comment type="subcellular location">
    <subcellularLocation>
        <location evidence="1">Cell membrane</location>
        <topology evidence="1">Multi-pass membrane protein</topology>
    </subcellularLocation>
</comment>
<evidence type="ECO:0000256" key="4">
    <source>
        <dbReference type="ARBA" id="ARBA00022989"/>
    </source>
</evidence>
<name>A0ABX7WVS0_9GAMM</name>
<feature type="transmembrane region" description="Helical" evidence="6">
    <location>
        <begin position="6"/>
        <end position="25"/>
    </location>
</feature>
<proteinExistence type="predicted"/>
<evidence type="ECO:0000256" key="2">
    <source>
        <dbReference type="ARBA" id="ARBA00022475"/>
    </source>
</evidence>
<feature type="transmembrane region" description="Helical" evidence="6">
    <location>
        <begin position="184"/>
        <end position="205"/>
    </location>
</feature>
<evidence type="ECO:0000256" key="5">
    <source>
        <dbReference type="ARBA" id="ARBA00023136"/>
    </source>
</evidence>
<dbReference type="Proteomes" id="UP000672039">
    <property type="component" value="Chromosome"/>
</dbReference>
<dbReference type="PANTHER" id="PTHR30086:SF20">
    <property type="entry name" value="ARGININE EXPORTER PROTEIN ARGO-RELATED"/>
    <property type="match status" value="1"/>
</dbReference>
<dbReference type="InterPro" id="IPR001123">
    <property type="entry name" value="LeuE-type"/>
</dbReference>
<evidence type="ECO:0000256" key="6">
    <source>
        <dbReference type="SAM" id="Phobius"/>
    </source>
</evidence>
<keyword evidence="2" id="KW-1003">Cell membrane</keyword>
<dbReference type="EMBL" id="CP072801">
    <property type="protein sequence ID" value="QTR45030.1"/>
    <property type="molecule type" value="Genomic_DNA"/>
</dbReference>
<reference evidence="7 8" key="1">
    <citation type="submission" date="2021-04" db="EMBL/GenBank/DDBJ databases">
        <title>Genomics, taxonomy and metabolism of representatives of sulfur bacteria of the genus Thiothrix: Thiothrix fructosivorans QT, Thiothrix unzii A1T and three new species, Thiothrix subterranea sp. nov., Thiothrix litoralis sp. nov. and 'Candidatus Thiothrix anitrata' sp. nov.</title>
        <authorList>
            <person name="Ravin N.V."/>
            <person name="Smolyakov D."/>
            <person name="Rudenko T.S."/>
            <person name="Mardanov A.V."/>
            <person name="Beletsky A.V."/>
            <person name="Markov N.D."/>
            <person name="Fomenkov A.I."/>
            <person name="Roberts R.J."/>
            <person name="Karnachuk O.V."/>
            <person name="Novikov A."/>
            <person name="Grabovich M.Y."/>
        </authorList>
    </citation>
    <scope>NUCLEOTIDE SEQUENCE [LARGE SCALE GENOMIC DNA]</scope>
    <source>
        <strain evidence="7 8">AS</strain>
    </source>
</reference>
<dbReference type="Pfam" id="PF01810">
    <property type="entry name" value="LysE"/>
    <property type="match status" value="1"/>
</dbReference>
<keyword evidence="4 6" id="KW-1133">Transmembrane helix</keyword>
<feature type="transmembrane region" description="Helical" evidence="6">
    <location>
        <begin position="150"/>
        <end position="172"/>
    </location>
</feature>
<gene>
    <name evidence="7" type="ORF">J9253_13540</name>
</gene>
<evidence type="ECO:0000256" key="3">
    <source>
        <dbReference type="ARBA" id="ARBA00022692"/>
    </source>
</evidence>
<feature type="transmembrane region" description="Helical" evidence="6">
    <location>
        <begin position="37"/>
        <end position="62"/>
    </location>
</feature>
<sequence length="210" mass="22213">MLEIFLKGAMIAIGLIIAIGAQNAFVLKQGLARHHIFWVALTCFLCDAVLMSAGVLGLGSLISANRMATFGLALVGALFLFWYGFKAFRSAYQGTGYLEAAAGNAAKTSLQTVLMATLAITLLNPHVYLDTVVVLGGVAGTLAASEKLPFLLGAISISGLWFFGLGYGARLLSPLFKKPGTWQALDLLIGVIMWWIAAELVLYGATLIGV</sequence>
<keyword evidence="3 6" id="KW-0812">Transmembrane</keyword>
<dbReference type="RefSeq" id="WP_210221463.1">
    <property type="nucleotide sequence ID" value="NZ_CP072801.1"/>
</dbReference>
<evidence type="ECO:0000256" key="1">
    <source>
        <dbReference type="ARBA" id="ARBA00004651"/>
    </source>
</evidence>
<protein>
    <submittedName>
        <fullName evidence="7">Amino acid transporter</fullName>
    </submittedName>
</protein>
<keyword evidence="8" id="KW-1185">Reference proteome</keyword>
<dbReference type="PANTHER" id="PTHR30086">
    <property type="entry name" value="ARGININE EXPORTER PROTEIN ARGO"/>
    <property type="match status" value="1"/>
</dbReference>